<proteinExistence type="predicted"/>
<dbReference type="STRING" id="551995.SAMN05192574_105290"/>
<dbReference type="AlphaFoldDB" id="A0A1H8LX55"/>
<dbReference type="OrthoDB" id="790983at2"/>
<gene>
    <name evidence="1" type="ORF">SAMN05192574_105290</name>
</gene>
<protein>
    <submittedName>
        <fullName evidence="1">RteC protein</fullName>
    </submittedName>
</protein>
<dbReference type="InterPro" id="IPR018534">
    <property type="entry name" value="Tet_reg_excision_RteC"/>
</dbReference>
<dbReference type="RefSeq" id="WP_091212138.1">
    <property type="nucleotide sequence ID" value="NZ_FOCL01000005.1"/>
</dbReference>
<reference evidence="2" key="1">
    <citation type="submission" date="2016-10" db="EMBL/GenBank/DDBJ databases">
        <authorList>
            <person name="Varghese N."/>
            <person name="Submissions S."/>
        </authorList>
    </citation>
    <scope>NUCLEOTIDE SEQUENCE [LARGE SCALE GENOMIC DNA]</scope>
    <source>
        <strain evidence="2">Gh-48</strain>
    </source>
</reference>
<dbReference type="Proteomes" id="UP000198942">
    <property type="component" value="Unassembled WGS sequence"/>
</dbReference>
<sequence length="281" mass="32338">MEKIKALQEKLFSLLASLNFEADLSLRQLNMALAVISSAVGELRTHVAVIRLSPAEEIEFFKLIKPKVIALHFYYTHLFKLENEKPVGDPQTVRQYYHNALMSLTAYFSEHRFYYDYYRSGSTDLDQYLFIRGASIPLIPLAELGPPDKEFSSFLDHTLAKFISLEYLSDHIADKLGYSGNLKLSNSDENPGKIKGKLKWTGETVNLVEIAYGIWLTGQLNNGNATITDIFYWLEDNLQVSIGKPHRRWLDISKRKRLSPTRFINEMETQIIKRIDNEIAK</sequence>
<accession>A0A1H8LX55</accession>
<name>A0A1H8LX55_9SPHI</name>
<organism evidence="1 2">
    <name type="scientific">Mucilaginibacter gossypiicola</name>
    <dbReference type="NCBI Taxonomy" id="551995"/>
    <lineage>
        <taxon>Bacteria</taxon>
        <taxon>Pseudomonadati</taxon>
        <taxon>Bacteroidota</taxon>
        <taxon>Sphingobacteriia</taxon>
        <taxon>Sphingobacteriales</taxon>
        <taxon>Sphingobacteriaceae</taxon>
        <taxon>Mucilaginibacter</taxon>
    </lineage>
</organism>
<keyword evidence="2" id="KW-1185">Reference proteome</keyword>
<dbReference type="EMBL" id="FOCL01000005">
    <property type="protein sequence ID" value="SEO09724.1"/>
    <property type="molecule type" value="Genomic_DNA"/>
</dbReference>
<evidence type="ECO:0000313" key="1">
    <source>
        <dbReference type="EMBL" id="SEO09724.1"/>
    </source>
</evidence>
<dbReference type="Pfam" id="PF09357">
    <property type="entry name" value="RteC"/>
    <property type="match status" value="1"/>
</dbReference>
<evidence type="ECO:0000313" key="2">
    <source>
        <dbReference type="Proteomes" id="UP000198942"/>
    </source>
</evidence>